<evidence type="ECO:0000313" key="3">
    <source>
        <dbReference type="EMBL" id="MCM1984901.1"/>
    </source>
</evidence>
<evidence type="ECO:0000313" key="4">
    <source>
        <dbReference type="Proteomes" id="UP000031561"/>
    </source>
</evidence>
<dbReference type="Proteomes" id="UP000031561">
    <property type="component" value="Unassembled WGS sequence"/>
</dbReference>
<dbReference type="GO" id="GO:0016740">
    <property type="term" value="F:transferase activity"/>
    <property type="evidence" value="ECO:0007669"/>
    <property type="project" value="UniProtKB-KW"/>
</dbReference>
<dbReference type="EMBL" id="JTHE03000106">
    <property type="protein sequence ID" value="MCM1984901.1"/>
    <property type="molecule type" value="Genomic_DNA"/>
</dbReference>
<protein>
    <submittedName>
        <fullName evidence="3">Glycosyltransferase</fullName>
    </submittedName>
</protein>
<sequence length="421" mass="48321">MNCIQKQHLSNHHLMLFDLSIYGHHPSYIQYLIECWEDYAIPGKLSIVVSPQFLMKHYDVVEYANRPTVQNVEFVAITYSEEAVLANRSNGFNRNWRNFQEWKLFRKYARTLKVDHALVMYLDTYELPIALDVTLPCDISGIYFRPTFHYPQLSGKQSSRREQIQHMWERMLLHRVLHNRKFRNLFSLDPFVLKYIDNVPAWASVLHLSDPVRLDPAPADLEDRLSQLTQHLGIEAGRTIFLMFGALTGRKGIYQILDSIPLLPKDVNRKICLLLVGGADDGNRVRINHQVDSLCERYPIQIIRHYDFVPDAEVPLYFYLSDIVLAIYQRHVGMSGILIWAATTGKPVISSDYGLMGAIVRQYQLGTTLDSSEPKQLAQGMQTLIDNPSSAICLGMAKSFASQNSHRDFSKLIFQCLGNSA</sequence>
<accession>A0ABD4T8F0</accession>
<dbReference type="PANTHER" id="PTHR46401">
    <property type="entry name" value="GLYCOSYLTRANSFERASE WBBK-RELATED"/>
    <property type="match status" value="1"/>
</dbReference>
<organism evidence="3 4">
    <name type="scientific">Lyngbya confervoides BDU141951</name>
    <dbReference type="NCBI Taxonomy" id="1574623"/>
    <lineage>
        <taxon>Bacteria</taxon>
        <taxon>Bacillati</taxon>
        <taxon>Cyanobacteriota</taxon>
        <taxon>Cyanophyceae</taxon>
        <taxon>Oscillatoriophycideae</taxon>
        <taxon>Oscillatoriales</taxon>
        <taxon>Microcoleaceae</taxon>
        <taxon>Lyngbya</taxon>
    </lineage>
</organism>
<dbReference type="InterPro" id="IPR001296">
    <property type="entry name" value="Glyco_trans_1"/>
</dbReference>
<keyword evidence="4" id="KW-1185">Reference proteome</keyword>
<keyword evidence="1" id="KW-0808">Transferase</keyword>
<comment type="caution">
    <text evidence="3">The sequence shown here is derived from an EMBL/GenBank/DDBJ whole genome shotgun (WGS) entry which is preliminary data.</text>
</comment>
<dbReference type="SUPFAM" id="SSF53756">
    <property type="entry name" value="UDP-Glycosyltransferase/glycogen phosphorylase"/>
    <property type="match status" value="1"/>
</dbReference>
<dbReference type="PANTHER" id="PTHR46401:SF2">
    <property type="entry name" value="GLYCOSYLTRANSFERASE WBBK-RELATED"/>
    <property type="match status" value="1"/>
</dbReference>
<reference evidence="3 4" key="1">
    <citation type="journal article" date="2015" name="Genome Announc.">
        <title>Draft Genome Sequence of Filamentous Marine Cyanobacterium Lyngbya confervoides Strain BDU141951.</title>
        <authorList>
            <person name="Chandrababunaidu M.M."/>
            <person name="Sen D."/>
            <person name="Tripathy S."/>
        </authorList>
    </citation>
    <scope>NUCLEOTIDE SEQUENCE [LARGE SCALE GENOMIC DNA]</scope>
    <source>
        <strain evidence="3 4">BDU141951</strain>
    </source>
</reference>
<evidence type="ECO:0000256" key="1">
    <source>
        <dbReference type="ARBA" id="ARBA00022679"/>
    </source>
</evidence>
<gene>
    <name evidence="3" type="ORF">QQ91_0018930</name>
</gene>
<feature type="domain" description="Glycosyl transferase family 1" evidence="2">
    <location>
        <begin position="231"/>
        <end position="390"/>
    </location>
</feature>
<dbReference type="RefSeq" id="WP_166277391.1">
    <property type="nucleotide sequence ID" value="NZ_JTHE03000106.1"/>
</dbReference>
<dbReference type="AlphaFoldDB" id="A0ABD4T8F0"/>
<evidence type="ECO:0000259" key="2">
    <source>
        <dbReference type="Pfam" id="PF00534"/>
    </source>
</evidence>
<name>A0ABD4T8F0_9CYAN</name>
<dbReference type="Pfam" id="PF00534">
    <property type="entry name" value="Glycos_transf_1"/>
    <property type="match status" value="1"/>
</dbReference>
<proteinExistence type="predicted"/>
<dbReference type="Gene3D" id="3.40.50.2000">
    <property type="entry name" value="Glycogen Phosphorylase B"/>
    <property type="match status" value="1"/>
</dbReference>